<dbReference type="PRINTS" id="PR00035">
    <property type="entry name" value="HTHGNTR"/>
</dbReference>
<dbReference type="InterPro" id="IPR036390">
    <property type="entry name" value="WH_DNA-bd_sf"/>
</dbReference>
<protein>
    <submittedName>
        <fullName evidence="5">Transcriptional regulator GntR</fullName>
    </submittedName>
</protein>
<dbReference type="PANTHER" id="PTHR43537:SF5">
    <property type="entry name" value="UXU OPERON TRANSCRIPTIONAL REGULATOR"/>
    <property type="match status" value="1"/>
</dbReference>
<reference evidence="5 6" key="1">
    <citation type="submission" date="2018-08" db="EMBL/GenBank/DDBJ databases">
        <title>Recombination of ecologically and evolutionarily significant loci maintains genetic cohesion in the Pseudomonas syringae species complex.</title>
        <authorList>
            <person name="Dillon M."/>
            <person name="Thakur S."/>
            <person name="Almeida R.N.D."/>
            <person name="Weir B.S."/>
            <person name="Guttman D.S."/>
        </authorList>
    </citation>
    <scope>NUCLEOTIDE SEQUENCE [LARGE SCALE GENOMIC DNA]</scope>
    <source>
        <strain evidence="5 6">ICMP 11296</strain>
    </source>
</reference>
<evidence type="ECO:0000256" key="2">
    <source>
        <dbReference type="ARBA" id="ARBA00023125"/>
    </source>
</evidence>
<dbReference type="InterPro" id="IPR000524">
    <property type="entry name" value="Tscrpt_reg_HTH_GntR"/>
</dbReference>
<dbReference type="GO" id="GO:0003677">
    <property type="term" value="F:DNA binding"/>
    <property type="evidence" value="ECO:0007669"/>
    <property type="project" value="UniProtKB-KW"/>
</dbReference>
<evidence type="ECO:0000256" key="3">
    <source>
        <dbReference type="ARBA" id="ARBA00023163"/>
    </source>
</evidence>
<dbReference type="EMBL" id="RBRK01000036">
    <property type="protein sequence ID" value="RMQ78457.1"/>
    <property type="molecule type" value="Genomic_DNA"/>
</dbReference>
<evidence type="ECO:0000313" key="5">
    <source>
        <dbReference type="EMBL" id="RMQ78457.1"/>
    </source>
</evidence>
<dbReference type="Gene3D" id="1.20.120.530">
    <property type="entry name" value="GntR ligand-binding domain-like"/>
    <property type="match status" value="1"/>
</dbReference>
<keyword evidence="3" id="KW-0804">Transcription</keyword>
<dbReference type="Pfam" id="PF00392">
    <property type="entry name" value="GntR"/>
    <property type="match status" value="1"/>
</dbReference>
<gene>
    <name evidence="5" type="ORF">ALP98_04569</name>
</gene>
<dbReference type="SMART" id="SM00895">
    <property type="entry name" value="FCD"/>
    <property type="match status" value="1"/>
</dbReference>
<dbReference type="SUPFAM" id="SSF48008">
    <property type="entry name" value="GntR ligand-binding domain-like"/>
    <property type="match status" value="1"/>
</dbReference>
<dbReference type="InterPro" id="IPR036388">
    <property type="entry name" value="WH-like_DNA-bd_sf"/>
</dbReference>
<dbReference type="Pfam" id="PF07729">
    <property type="entry name" value="FCD"/>
    <property type="match status" value="1"/>
</dbReference>
<evidence type="ECO:0000256" key="1">
    <source>
        <dbReference type="ARBA" id="ARBA00023015"/>
    </source>
</evidence>
<dbReference type="PROSITE" id="PS50949">
    <property type="entry name" value="HTH_GNTR"/>
    <property type="match status" value="1"/>
</dbReference>
<dbReference type="InterPro" id="IPR008920">
    <property type="entry name" value="TF_FadR/GntR_C"/>
</dbReference>
<dbReference type="CDD" id="cd07377">
    <property type="entry name" value="WHTH_GntR"/>
    <property type="match status" value="1"/>
</dbReference>
<feature type="domain" description="HTH gntR-type" evidence="4">
    <location>
        <begin position="21"/>
        <end position="89"/>
    </location>
</feature>
<sequence length="255" mass="28393">MFFWSGVSTTMQRFDPDVSIDNSSKLALDALRQIVAQHAAFPQRALPTERDLAADFGVSRRAVRRALSVLEAEGQVWRRQGKGTFVGPTPPSAAMSFARLSGRTNFSEVMEARLHLEPALASLAAVRANGEQMAILRRLAERTTRQQVAEQTDAEGIELWDSALHRAIAEAAGNRLMLDIFEMLDAIRLDTAWRDLRHRARNADRLDTYSHDHDDIVSAIESRDPIKAATAMRGHLRALQQALNTVINQDLEASL</sequence>
<comment type="caution">
    <text evidence="5">The sequence shown here is derived from an EMBL/GenBank/DDBJ whole genome shotgun (WGS) entry which is preliminary data.</text>
</comment>
<keyword evidence="2" id="KW-0238">DNA-binding</keyword>
<dbReference type="SUPFAM" id="SSF46785">
    <property type="entry name" value="Winged helix' DNA-binding domain"/>
    <property type="match status" value="1"/>
</dbReference>
<keyword evidence="1" id="KW-0805">Transcription regulation</keyword>
<dbReference type="Proteomes" id="UP000271866">
    <property type="component" value="Unassembled WGS sequence"/>
</dbReference>
<name>A0A3M4PJS7_PSEVI</name>
<accession>A0A3M4PJS7</accession>
<dbReference type="SMART" id="SM00345">
    <property type="entry name" value="HTH_GNTR"/>
    <property type="match status" value="1"/>
</dbReference>
<dbReference type="Gene3D" id="1.10.10.10">
    <property type="entry name" value="Winged helix-like DNA-binding domain superfamily/Winged helix DNA-binding domain"/>
    <property type="match status" value="1"/>
</dbReference>
<dbReference type="PANTHER" id="PTHR43537">
    <property type="entry name" value="TRANSCRIPTIONAL REGULATOR, GNTR FAMILY"/>
    <property type="match status" value="1"/>
</dbReference>
<dbReference type="InterPro" id="IPR011711">
    <property type="entry name" value="GntR_C"/>
</dbReference>
<dbReference type="AlphaFoldDB" id="A0A3M4PJS7"/>
<evidence type="ECO:0000313" key="6">
    <source>
        <dbReference type="Proteomes" id="UP000271866"/>
    </source>
</evidence>
<organism evidence="5 6">
    <name type="scientific">Pseudomonas viridiflava</name>
    <name type="common">Phytomonas viridiflava</name>
    <dbReference type="NCBI Taxonomy" id="33069"/>
    <lineage>
        <taxon>Bacteria</taxon>
        <taxon>Pseudomonadati</taxon>
        <taxon>Pseudomonadota</taxon>
        <taxon>Gammaproteobacteria</taxon>
        <taxon>Pseudomonadales</taxon>
        <taxon>Pseudomonadaceae</taxon>
        <taxon>Pseudomonas</taxon>
    </lineage>
</organism>
<evidence type="ECO:0000259" key="4">
    <source>
        <dbReference type="PROSITE" id="PS50949"/>
    </source>
</evidence>
<proteinExistence type="predicted"/>
<dbReference type="GO" id="GO:0003700">
    <property type="term" value="F:DNA-binding transcription factor activity"/>
    <property type="evidence" value="ECO:0007669"/>
    <property type="project" value="InterPro"/>
</dbReference>